<gene>
    <name evidence="1" type="ORF">KSX_32100</name>
</gene>
<organism evidence="1 2">
    <name type="scientific">Ktedonospora formicarum</name>
    <dbReference type="NCBI Taxonomy" id="2778364"/>
    <lineage>
        <taxon>Bacteria</taxon>
        <taxon>Bacillati</taxon>
        <taxon>Chloroflexota</taxon>
        <taxon>Ktedonobacteria</taxon>
        <taxon>Ktedonobacterales</taxon>
        <taxon>Ktedonobacteraceae</taxon>
        <taxon>Ktedonospora</taxon>
    </lineage>
</organism>
<keyword evidence="2" id="KW-1185">Reference proteome</keyword>
<dbReference type="Proteomes" id="UP000612362">
    <property type="component" value="Unassembled WGS sequence"/>
</dbReference>
<proteinExistence type="predicted"/>
<sequence>MMIPRSRKALQVACDMLIDEAFDDLKNVANGEDVSEAMLGSQLPVHYLPKYSYLFLKQFLVCIITVIRKLAQPEGAVFSSVAEELAAWLLIQEAEGILETMEEDGEEIEEEAFEPEEGFDFFVDMLYEDLDFQFLYDDA</sequence>
<dbReference type="AlphaFoldDB" id="A0A8J3HVX0"/>
<evidence type="ECO:0000313" key="2">
    <source>
        <dbReference type="Proteomes" id="UP000612362"/>
    </source>
</evidence>
<dbReference type="EMBL" id="BNJF01000001">
    <property type="protein sequence ID" value="GHO45047.1"/>
    <property type="molecule type" value="Genomic_DNA"/>
</dbReference>
<evidence type="ECO:0000313" key="1">
    <source>
        <dbReference type="EMBL" id="GHO45047.1"/>
    </source>
</evidence>
<protein>
    <submittedName>
        <fullName evidence="1">Uncharacterized protein</fullName>
    </submittedName>
</protein>
<name>A0A8J3HVX0_9CHLR</name>
<accession>A0A8J3HVX0</accession>
<reference evidence="1" key="1">
    <citation type="submission" date="2020-10" db="EMBL/GenBank/DDBJ databases">
        <title>Taxonomic study of unclassified bacteria belonging to the class Ktedonobacteria.</title>
        <authorList>
            <person name="Yabe S."/>
            <person name="Wang C.M."/>
            <person name="Zheng Y."/>
            <person name="Sakai Y."/>
            <person name="Cavaletti L."/>
            <person name="Monciardini P."/>
            <person name="Donadio S."/>
        </authorList>
    </citation>
    <scope>NUCLEOTIDE SEQUENCE</scope>
    <source>
        <strain evidence="1">SOSP1-1</strain>
    </source>
</reference>
<comment type="caution">
    <text evidence="1">The sequence shown here is derived from an EMBL/GenBank/DDBJ whole genome shotgun (WGS) entry which is preliminary data.</text>
</comment>